<dbReference type="SUPFAM" id="SSF46785">
    <property type="entry name" value="Winged helix' DNA-binding domain"/>
    <property type="match status" value="1"/>
</dbReference>
<dbReference type="InterPro" id="IPR000600">
    <property type="entry name" value="ROK"/>
</dbReference>
<dbReference type="GO" id="GO:0009384">
    <property type="term" value="F:N-acylmannosamine kinase activity"/>
    <property type="evidence" value="ECO:0007669"/>
    <property type="project" value="TreeGrafter"/>
</dbReference>
<feature type="domain" description="HTH marR-type" evidence="1">
    <location>
        <begin position="30"/>
        <end position="81"/>
    </location>
</feature>
<dbReference type="AlphaFoldDB" id="A0A178HZP5"/>
<dbReference type="GO" id="GO:0019262">
    <property type="term" value="P:N-acetylneuraminate catabolic process"/>
    <property type="evidence" value="ECO:0007669"/>
    <property type="project" value="TreeGrafter"/>
</dbReference>
<dbReference type="Pfam" id="PF12802">
    <property type="entry name" value="MarR_2"/>
    <property type="match status" value="1"/>
</dbReference>
<name>A0A178HZP5_9HYPH</name>
<dbReference type="PANTHER" id="PTHR18964">
    <property type="entry name" value="ROK (REPRESSOR, ORF, KINASE) FAMILY"/>
    <property type="match status" value="1"/>
</dbReference>
<dbReference type="Gene3D" id="1.10.10.10">
    <property type="entry name" value="Winged helix-like DNA-binding domain superfamily/Winged helix DNA-binding domain"/>
    <property type="match status" value="1"/>
</dbReference>
<organism evidence="2 3">
    <name type="scientific">Devosia elaeis</name>
    <dbReference type="NCBI Taxonomy" id="1770058"/>
    <lineage>
        <taxon>Bacteria</taxon>
        <taxon>Pseudomonadati</taxon>
        <taxon>Pseudomonadota</taxon>
        <taxon>Alphaproteobacteria</taxon>
        <taxon>Hyphomicrobiales</taxon>
        <taxon>Devosiaceae</taxon>
        <taxon>Devosia</taxon>
    </lineage>
</organism>
<dbReference type="Pfam" id="PF00480">
    <property type="entry name" value="ROK"/>
    <property type="match status" value="1"/>
</dbReference>
<dbReference type="InterPro" id="IPR036390">
    <property type="entry name" value="WH_DNA-bd_sf"/>
</dbReference>
<evidence type="ECO:0000313" key="2">
    <source>
        <dbReference type="EMBL" id="OAM77544.1"/>
    </source>
</evidence>
<proteinExistence type="predicted"/>
<evidence type="ECO:0000313" key="3">
    <source>
        <dbReference type="Proteomes" id="UP000078389"/>
    </source>
</evidence>
<comment type="caution">
    <text evidence="2">The sequence shown here is derived from an EMBL/GenBank/DDBJ whole genome shotgun (WGS) entry which is preliminary data.</text>
</comment>
<dbReference type="PANTHER" id="PTHR18964:SF169">
    <property type="entry name" value="N-ACETYLMANNOSAMINE KINASE"/>
    <property type="match status" value="1"/>
</dbReference>
<dbReference type="Proteomes" id="UP000078389">
    <property type="component" value="Unassembled WGS sequence"/>
</dbReference>
<protein>
    <recommendedName>
        <fullName evidence="1">HTH marR-type domain-containing protein</fullName>
    </recommendedName>
</protein>
<gene>
    <name evidence="2" type="ORF">A3840_09360</name>
</gene>
<dbReference type="RefSeq" id="WP_067455317.1">
    <property type="nucleotide sequence ID" value="NZ_LVVY01000081.1"/>
</dbReference>
<dbReference type="SUPFAM" id="SSF53067">
    <property type="entry name" value="Actin-like ATPase domain"/>
    <property type="match status" value="1"/>
</dbReference>
<dbReference type="InterPro" id="IPR043129">
    <property type="entry name" value="ATPase_NBD"/>
</dbReference>
<keyword evidence="3" id="KW-1185">Reference proteome</keyword>
<dbReference type="EMBL" id="LVVY01000081">
    <property type="protein sequence ID" value="OAM77544.1"/>
    <property type="molecule type" value="Genomic_DNA"/>
</dbReference>
<dbReference type="InterPro" id="IPR000835">
    <property type="entry name" value="HTH_MarR-typ"/>
</dbReference>
<dbReference type="OrthoDB" id="49685at2"/>
<dbReference type="Gene3D" id="3.30.420.40">
    <property type="match status" value="2"/>
</dbReference>
<accession>A0A178HZP5</accession>
<dbReference type="STRING" id="1770058.A3840_09360"/>
<reference evidence="2 3" key="1">
    <citation type="submission" date="2016-03" db="EMBL/GenBank/DDBJ databases">
        <title>Genome sequencing of Devosia sp. S37.</title>
        <authorList>
            <person name="Mohd Nor M."/>
        </authorList>
    </citation>
    <scope>NUCLEOTIDE SEQUENCE [LARGE SCALE GENOMIC DNA]</scope>
    <source>
        <strain evidence="2 3">S37</strain>
    </source>
</reference>
<sequence>MSKAAGPTRDIFDAGGRAMRHKGLRQANERTVLTVVAFNSGVSNAEIARMSGLAPQTVSAILANLERDGLVERGPALRGRRGQPATPILLKSDGGFAIGVELGWRHAEIVLLNMHAQVLGQRHLDYSYPDAETIFDQIGGAVAELRALVPAESAGRLLDLGFAMPGRLADNLGQLGAPETQVAQWRHLDPAAELVARTGLEVFVYNDGNAACWAELIALPQPRPANIIYFLVSHYVAAGVVGDGVLWSGPTGNAANLGSMLVQLDADGPVHVHSIASLKALCRRLAAAGKPHDLAIRDQWNWAAIGPELDAWIADGARALARTAFNATTMVEAPLLIIDSVLASEITEKLVARFSTELEALPVHGFEAPRVVRGRYGAMAPAIGAAELPLFNRYF</sequence>
<dbReference type="InterPro" id="IPR036388">
    <property type="entry name" value="WH-like_DNA-bd_sf"/>
</dbReference>
<evidence type="ECO:0000259" key="1">
    <source>
        <dbReference type="Pfam" id="PF12802"/>
    </source>
</evidence>